<feature type="region of interest" description="Disordered" evidence="6">
    <location>
        <begin position="165"/>
        <end position="198"/>
    </location>
</feature>
<evidence type="ECO:0000256" key="4">
    <source>
        <dbReference type="ARBA" id="ARBA00023125"/>
    </source>
</evidence>
<dbReference type="InterPro" id="IPR007627">
    <property type="entry name" value="RNA_pol_sigma70_r2"/>
</dbReference>
<dbReference type="PANTHER" id="PTHR43133">
    <property type="entry name" value="RNA POLYMERASE ECF-TYPE SIGMA FACTO"/>
    <property type="match status" value="1"/>
</dbReference>
<dbReference type="CDD" id="cd06171">
    <property type="entry name" value="Sigma70_r4"/>
    <property type="match status" value="1"/>
</dbReference>
<evidence type="ECO:0000313" key="10">
    <source>
        <dbReference type="Proteomes" id="UP001602013"/>
    </source>
</evidence>
<dbReference type="Pfam" id="PF04542">
    <property type="entry name" value="Sigma70_r2"/>
    <property type="match status" value="1"/>
</dbReference>
<gene>
    <name evidence="9" type="ORF">ACFYXI_05860</name>
</gene>
<dbReference type="PANTHER" id="PTHR43133:SF50">
    <property type="entry name" value="ECF RNA POLYMERASE SIGMA FACTOR SIGM"/>
    <property type="match status" value="1"/>
</dbReference>
<keyword evidence="10" id="KW-1185">Reference proteome</keyword>
<evidence type="ECO:0000256" key="6">
    <source>
        <dbReference type="SAM" id="MobiDB-lite"/>
    </source>
</evidence>
<keyword evidence="3" id="KW-0731">Sigma factor</keyword>
<feature type="domain" description="RNA polymerase sigma factor 70 region 4 type 2" evidence="8">
    <location>
        <begin position="103"/>
        <end position="154"/>
    </location>
</feature>
<dbReference type="SUPFAM" id="SSF88659">
    <property type="entry name" value="Sigma3 and sigma4 domains of RNA polymerase sigma factors"/>
    <property type="match status" value="1"/>
</dbReference>
<evidence type="ECO:0000256" key="3">
    <source>
        <dbReference type="ARBA" id="ARBA00023082"/>
    </source>
</evidence>
<proteinExistence type="inferred from homology"/>
<sequence>MDAADERRFREFVSESSPALMRLGFLLTGGDQHSAEDLVQTALVKALAKWSRIDDPGAYVRQIMYRQRISWWRADRRRRETIVAEPPDRLGADDIHPAELRIALRHALARLTRRQRAVLVLRYLEDLPEAEVARILGCSVGTVRSTAHRSLARLRRVAPELADLGVLTEPSGGSGRAPSGRPLPGADFSGVSSNEVRS</sequence>
<dbReference type="SUPFAM" id="SSF88946">
    <property type="entry name" value="Sigma2 domain of RNA polymerase sigma factors"/>
    <property type="match status" value="1"/>
</dbReference>
<feature type="domain" description="RNA polymerase sigma-70 region 2" evidence="7">
    <location>
        <begin position="19"/>
        <end position="78"/>
    </location>
</feature>
<dbReference type="Gene3D" id="1.10.1740.10">
    <property type="match status" value="1"/>
</dbReference>
<feature type="compositionally biased region" description="Low complexity" evidence="6">
    <location>
        <begin position="176"/>
        <end position="186"/>
    </location>
</feature>
<comment type="caution">
    <text evidence="9">The sequence shown here is derived from an EMBL/GenBank/DDBJ whole genome shotgun (WGS) entry which is preliminary data.</text>
</comment>
<dbReference type="Proteomes" id="UP001602013">
    <property type="component" value="Unassembled WGS sequence"/>
</dbReference>
<keyword evidence="4" id="KW-0238">DNA-binding</keyword>
<dbReference type="EMBL" id="JBIASD010000003">
    <property type="protein sequence ID" value="MFF3665101.1"/>
    <property type="molecule type" value="Genomic_DNA"/>
</dbReference>
<evidence type="ECO:0000313" key="9">
    <source>
        <dbReference type="EMBL" id="MFF3665101.1"/>
    </source>
</evidence>
<reference evidence="9 10" key="1">
    <citation type="submission" date="2024-10" db="EMBL/GenBank/DDBJ databases">
        <title>The Natural Products Discovery Center: Release of the First 8490 Sequenced Strains for Exploring Actinobacteria Biosynthetic Diversity.</title>
        <authorList>
            <person name="Kalkreuter E."/>
            <person name="Kautsar S.A."/>
            <person name="Yang D."/>
            <person name="Bader C.D."/>
            <person name="Teijaro C.N."/>
            <person name="Fluegel L."/>
            <person name="Davis C.M."/>
            <person name="Simpson J.R."/>
            <person name="Lauterbach L."/>
            <person name="Steele A.D."/>
            <person name="Gui C."/>
            <person name="Meng S."/>
            <person name="Li G."/>
            <person name="Viehrig K."/>
            <person name="Ye F."/>
            <person name="Su P."/>
            <person name="Kiefer A.F."/>
            <person name="Nichols A."/>
            <person name="Cepeda A.J."/>
            <person name="Yan W."/>
            <person name="Fan B."/>
            <person name="Jiang Y."/>
            <person name="Adhikari A."/>
            <person name="Zheng C.-J."/>
            <person name="Schuster L."/>
            <person name="Cowan T.M."/>
            <person name="Smanski M.J."/>
            <person name="Chevrette M.G."/>
            <person name="De Carvalho L.P.S."/>
            <person name="Shen B."/>
        </authorList>
    </citation>
    <scope>NUCLEOTIDE SEQUENCE [LARGE SCALE GENOMIC DNA]</scope>
    <source>
        <strain evidence="9 10">NPDC002173</strain>
    </source>
</reference>
<dbReference type="InterPro" id="IPR039425">
    <property type="entry name" value="RNA_pol_sigma-70-like"/>
</dbReference>
<accession>A0ABW6SJH2</accession>
<evidence type="ECO:0000259" key="7">
    <source>
        <dbReference type="Pfam" id="PF04542"/>
    </source>
</evidence>
<dbReference type="Gene3D" id="1.10.10.10">
    <property type="entry name" value="Winged helix-like DNA-binding domain superfamily/Winged helix DNA-binding domain"/>
    <property type="match status" value="1"/>
</dbReference>
<dbReference type="InterPro" id="IPR036388">
    <property type="entry name" value="WH-like_DNA-bd_sf"/>
</dbReference>
<dbReference type="InterPro" id="IPR014325">
    <property type="entry name" value="RNA_pol_sigma-E_actinobac"/>
</dbReference>
<name>A0ABW6SJH2_9ACTN</name>
<evidence type="ECO:0000259" key="8">
    <source>
        <dbReference type="Pfam" id="PF08281"/>
    </source>
</evidence>
<dbReference type="InterPro" id="IPR013324">
    <property type="entry name" value="RNA_pol_sigma_r3/r4-like"/>
</dbReference>
<keyword evidence="5" id="KW-0804">Transcription</keyword>
<dbReference type="RefSeq" id="WP_387409116.1">
    <property type="nucleotide sequence ID" value="NZ_JBIASD010000003.1"/>
</dbReference>
<comment type="similarity">
    <text evidence="1">Belongs to the sigma-70 factor family. ECF subfamily.</text>
</comment>
<evidence type="ECO:0000256" key="2">
    <source>
        <dbReference type="ARBA" id="ARBA00023015"/>
    </source>
</evidence>
<protein>
    <submittedName>
        <fullName evidence="9">SigE family RNA polymerase sigma factor</fullName>
    </submittedName>
</protein>
<dbReference type="NCBIfam" id="TIGR02937">
    <property type="entry name" value="sigma70-ECF"/>
    <property type="match status" value="1"/>
</dbReference>
<organism evidence="9 10">
    <name type="scientific">Microtetraspora malaysiensis</name>
    <dbReference type="NCBI Taxonomy" id="161358"/>
    <lineage>
        <taxon>Bacteria</taxon>
        <taxon>Bacillati</taxon>
        <taxon>Actinomycetota</taxon>
        <taxon>Actinomycetes</taxon>
        <taxon>Streptosporangiales</taxon>
        <taxon>Streptosporangiaceae</taxon>
        <taxon>Microtetraspora</taxon>
    </lineage>
</organism>
<evidence type="ECO:0000256" key="5">
    <source>
        <dbReference type="ARBA" id="ARBA00023163"/>
    </source>
</evidence>
<evidence type="ECO:0000256" key="1">
    <source>
        <dbReference type="ARBA" id="ARBA00010641"/>
    </source>
</evidence>
<dbReference type="InterPro" id="IPR013325">
    <property type="entry name" value="RNA_pol_sigma_r2"/>
</dbReference>
<keyword evidence="2" id="KW-0805">Transcription regulation</keyword>
<dbReference type="InterPro" id="IPR014284">
    <property type="entry name" value="RNA_pol_sigma-70_dom"/>
</dbReference>
<dbReference type="Pfam" id="PF08281">
    <property type="entry name" value="Sigma70_r4_2"/>
    <property type="match status" value="1"/>
</dbReference>
<dbReference type="InterPro" id="IPR013249">
    <property type="entry name" value="RNA_pol_sigma70_r4_t2"/>
</dbReference>
<dbReference type="NCBIfam" id="TIGR02983">
    <property type="entry name" value="SigE-fam_strep"/>
    <property type="match status" value="1"/>
</dbReference>